<reference evidence="1 2" key="1">
    <citation type="submission" date="2016-10" db="EMBL/GenBank/DDBJ databases">
        <authorList>
            <person name="Cai Z."/>
        </authorList>
    </citation>
    <scope>NUCLEOTIDE SEQUENCE [LARGE SCALE GENOMIC DNA]</scope>
</reference>
<dbReference type="Proteomes" id="UP000256970">
    <property type="component" value="Unassembled WGS sequence"/>
</dbReference>
<evidence type="ECO:0000313" key="2">
    <source>
        <dbReference type="Proteomes" id="UP000256970"/>
    </source>
</evidence>
<evidence type="ECO:0000313" key="1">
    <source>
        <dbReference type="EMBL" id="SZX61725.1"/>
    </source>
</evidence>
<sequence length="141" mass="15262">MKRSLLTFDTKSTNSIEAGKGVAAGESAFQEEDAFQKAVSDKLKPVHVDADDKSLGAMFKRFRNAALSGITHDIHADVKHDEAIMEMHDAAEKFDPRTEHVFKVLHGDCHRPGPLPLSTTHTITGATAGGGIAEGRWKALN</sequence>
<dbReference type="AlphaFoldDB" id="A0A383V819"/>
<dbReference type="EMBL" id="FNXT01000171">
    <property type="protein sequence ID" value="SZX61725.1"/>
    <property type="molecule type" value="Genomic_DNA"/>
</dbReference>
<accession>A0A383V819</accession>
<protein>
    <submittedName>
        <fullName evidence="1">Uncharacterized protein</fullName>
    </submittedName>
</protein>
<keyword evidence="2" id="KW-1185">Reference proteome</keyword>
<organism evidence="1 2">
    <name type="scientific">Tetradesmus obliquus</name>
    <name type="common">Green alga</name>
    <name type="synonym">Acutodesmus obliquus</name>
    <dbReference type="NCBI Taxonomy" id="3088"/>
    <lineage>
        <taxon>Eukaryota</taxon>
        <taxon>Viridiplantae</taxon>
        <taxon>Chlorophyta</taxon>
        <taxon>core chlorophytes</taxon>
        <taxon>Chlorophyceae</taxon>
        <taxon>CS clade</taxon>
        <taxon>Sphaeropleales</taxon>
        <taxon>Scenedesmaceae</taxon>
        <taxon>Tetradesmus</taxon>
    </lineage>
</organism>
<gene>
    <name evidence="1" type="ORF">BQ4739_LOCUS2288</name>
</gene>
<proteinExistence type="predicted"/>
<name>A0A383V819_TETOB</name>